<dbReference type="RefSeq" id="XP_030764834.1">
    <property type="nucleotide sequence ID" value="XM_030908974.1"/>
</dbReference>
<protein>
    <submittedName>
        <fullName evidence="3">Uncharacterized protein LOC115889057</fullName>
    </submittedName>
</protein>
<reference evidence="3" key="1">
    <citation type="submission" date="2025-08" db="UniProtKB">
        <authorList>
            <consortium name="RefSeq"/>
        </authorList>
    </citation>
    <scope>IDENTIFICATION</scope>
    <source>
        <tissue evidence="3">Gonads</tissue>
    </source>
</reference>
<keyword evidence="2" id="KW-1185">Reference proteome</keyword>
<sequence length="131" mass="14912">MKVLILALLLAVALANTYKDDWIKVHRECQSDQVTHVPEEIFEKLRKKEKVDFPDNFSLHAFCMLKKLDIQDDQGNPEKATIKKAVQRTISDSAKVEEIVNHCSVAKETKEKTALAIFKCFGKNNIDIGQL</sequence>
<evidence type="ECO:0000256" key="1">
    <source>
        <dbReference type="SAM" id="SignalP"/>
    </source>
</evidence>
<dbReference type="CDD" id="cd23992">
    <property type="entry name" value="PBP_GOBP"/>
    <property type="match status" value="1"/>
</dbReference>
<dbReference type="AlphaFoldDB" id="A0A6J2YNL0"/>
<dbReference type="InterPro" id="IPR036728">
    <property type="entry name" value="PBP_GOBP_sf"/>
</dbReference>
<feature type="signal peptide" evidence="1">
    <location>
        <begin position="1"/>
        <end position="15"/>
    </location>
</feature>
<evidence type="ECO:0000313" key="3">
    <source>
        <dbReference type="RefSeq" id="XP_030764834.1"/>
    </source>
</evidence>
<dbReference type="Proteomes" id="UP000504635">
    <property type="component" value="Unplaced"/>
</dbReference>
<dbReference type="SUPFAM" id="SSF47565">
    <property type="entry name" value="Insect pheromone/odorant-binding proteins"/>
    <property type="match status" value="1"/>
</dbReference>
<proteinExistence type="predicted"/>
<dbReference type="SMART" id="SM00708">
    <property type="entry name" value="PhBP"/>
    <property type="match status" value="1"/>
</dbReference>
<dbReference type="GO" id="GO:0005549">
    <property type="term" value="F:odorant binding"/>
    <property type="evidence" value="ECO:0007669"/>
    <property type="project" value="InterPro"/>
</dbReference>
<dbReference type="Pfam" id="PF01395">
    <property type="entry name" value="PBP_GOBP"/>
    <property type="match status" value="1"/>
</dbReference>
<accession>A0A6J2YNL0</accession>
<dbReference type="InParanoid" id="A0A6J2YNL0"/>
<name>A0A6J2YNL0_SITOR</name>
<dbReference type="InterPro" id="IPR006170">
    <property type="entry name" value="PBP/GOBP"/>
</dbReference>
<organism evidence="2 3">
    <name type="scientific">Sitophilus oryzae</name>
    <name type="common">Rice weevil</name>
    <name type="synonym">Curculio oryzae</name>
    <dbReference type="NCBI Taxonomy" id="7048"/>
    <lineage>
        <taxon>Eukaryota</taxon>
        <taxon>Metazoa</taxon>
        <taxon>Ecdysozoa</taxon>
        <taxon>Arthropoda</taxon>
        <taxon>Hexapoda</taxon>
        <taxon>Insecta</taxon>
        <taxon>Pterygota</taxon>
        <taxon>Neoptera</taxon>
        <taxon>Endopterygota</taxon>
        <taxon>Coleoptera</taxon>
        <taxon>Polyphaga</taxon>
        <taxon>Cucujiformia</taxon>
        <taxon>Curculionidae</taxon>
        <taxon>Dryophthorinae</taxon>
        <taxon>Sitophilus</taxon>
    </lineage>
</organism>
<feature type="chain" id="PRO_5026742742" evidence="1">
    <location>
        <begin position="16"/>
        <end position="131"/>
    </location>
</feature>
<dbReference type="GeneID" id="115889057"/>
<dbReference type="OrthoDB" id="6769856at2759"/>
<dbReference type="KEGG" id="soy:115889057"/>
<dbReference type="Gene3D" id="1.10.238.20">
    <property type="entry name" value="Pheromone/general odorant binding protein domain"/>
    <property type="match status" value="1"/>
</dbReference>
<gene>
    <name evidence="3" type="primary">LOC115889057</name>
</gene>
<evidence type="ECO:0000313" key="2">
    <source>
        <dbReference type="Proteomes" id="UP000504635"/>
    </source>
</evidence>
<keyword evidence="1" id="KW-0732">Signal</keyword>